<evidence type="ECO:0000313" key="2">
    <source>
        <dbReference type="EMBL" id="SEF65645.1"/>
    </source>
</evidence>
<evidence type="ECO:0000259" key="1">
    <source>
        <dbReference type="PROSITE" id="PS51379"/>
    </source>
</evidence>
<dbReference type="AlphaFoldDB" id="A0A1H5TS62"/>
<dbReference type="PROSITE" id="PS51379">
    <property type="entry name" value="4FE4S_FER_2"/>
    <property type="match status" value="1"/>
</dbReference>
<dbReference type="Proteomes" id="UP000236752">
    <property type="component" value="Unassembled WGS sequence"/>
</dbReference>
<keyword evidence="3" id="KW-1185">Reference proteome</keyword>
<proteinExistence type="predicted"/>
<dbReference type="EMBL" id="FNUZ01000001">
    <property type="protein sequence ID" value="SEF65645.1"/>
    <property type="molecule type" value="Genomic_DNA"/>
</dbReference>
<accession>A0A1H5TS62</accession>
<dbReference type="RefSeq" id="WP_103909072.1">
    <property type="nucleotide sequence ID" value="NZ_FNUZ01000001.1"/>
</dbReference>
<reference evidence="2 3" key="1">
    <citation type="submission" date="2016-10" db="EMBL/GenBank/DDBJ databases">
        <authorList>
            <person name="de Groot N.N."/>
        </authorList>
    </citation>
    <scope>NUCLEOTIDE SEQUENCE [LARGE SCALE GENOMIC DNA]</scope>
    <source>
        <strain evidence="2 3">DSM 26915</strain>
    </source>
</reference>
<evidence type="ECO:0000313" key="3">
    <source>
        <dbReference type="Proteomes" id="UP000236752"/>
    </source>
</evidence>
<organism evidence="2 3">
    <name type="scientific">Thalassococcus halodurans</name>
    <dbReference type="NCBI Taxonomy" id="373675"/>
    <lineage>
        <taxon>Bacteria</taxon>
        <taxon>Pseudomonadati</taxon>
        <taxon>Pseudomonadota</taxon>
        <taxon>Alphaproteobacteria</taxon>
        <taxon>Rhodobacterales</taxon>
        <taxon>Roseobacteraceae</taxon>
        <taxon>Thalassococcus</taxon>
    </lineage>
</organism>
<dbReference type="InterPro" id="IPR017896">
    <property type="entry name" value="4Fe4S_Fe-S-bd"/>
</dbReference>
<sequence length="218" mass="23700">MTPDALDQAAQAAGLRLRGMFAPDPDAVLPEGTETLVLLGPDEPRFWPLFAASDEYRTGVADPMDAWSKRVIGALAHDWGGSAIFPSDGPPWPPFIKWATDCAEAWEAPVGLLVHHHAGLFLSFRGAIALPFTVTRPDAFQHPCDTCTDQPCVTACPVGAMGPGQPYDVPRCKTYLRTDAGQNCREDGCLVRRACPVSQEFTRHPEQAAFHMRAFLGN</sequence>
<dbReference type="OrthoDB" id="8279740at2"/>
<protein>
    <recommendedName>
        <fullName evidence="1">4Fe-4S ferredoxin-type domain-containing protein</fullName>
    </recommendedName>
</protein>
<gene>
    <name evidence="2" type="ORF">SAMN04488045_0722</name>
</gene>
<feature type="domain" description="4Fe-4S ferredoxin-type" evidence="1">
    <location>
        <begin position="135"/>
        <end position="166"/>
    </location>
</feature>
<name>A0A1H5TS62_9RHOB</name>